<sequence>MSNTCEFSINGEGLYSRIGSGKTQDGRDVIPITIGGKKLPIDESRLISVQSAARRTEVHLAQGATVKIANYAADSSCKAFHEWKNTTYTQRRDLLLKVADVIQSREDAFIAVQMLETSCQEEWARFNVNLAAANVREIASNISQECTGELPTPQGPGAFCMAFKEPIGPVLAIAPWNASMIISTRALAAPLGAGCTVVFKTSELCPGVHHSIVQAFEDAGLPAGCINALQARREDSLEVTEALIAHPAISKIAFTGSTTVGSILGQLASKYLKPVLMELGGKAPAIVLKDADIEHTAALCARGAFLHHGQICMSTDRIIVVRDIADEFTRSLAECVKKYHSGGAGSAVSVHVAQRAKSLVDAAVKNGATYLVGNNNFRDNTGAALVPTVITDVKPQDQIFREETFGPSAALYVVEDEEEAIALANSSPYGLNAAVHSRDILTALKVARRIECGQIHIGSITEYDEANAPIGGVKSSGWGRNNGKYALREFLVTKTISIHDPSASVKFGGH</sequence>
<organism evidence="5 6">
    <name type="scientific">Penicillium brasilianum</name>
    <dbReference type="NCBI Taxonomy" id="104259"/>
    <lineage>
        <taxon>Eukaryota</taxon>
        <taxon>Fungi</taxon>
        <taxon>Dikarya</taxon>
        <taxon>Ascomycota</taxon>
        <taxon>Pezizomycotina</taxon>
        <taxon>Eurotiomycetes</taxon>
        <taxon>Eurotiomycetidae</taxon>
        <taxon>Eurotiales</taxon>
        <taxon>Aspergillaceae</taxon>
        <taxon>Penicillium</taxon>
    </lineage>
</organism>
<dbReference type="PANTHER" id="PTHR43353:SF6">
    <property type="entry name" value="CYTOPLASMIC ALDEHYDE DEHYDROGENASE (EUROFUNG)"/>
    <property type="match status" value="1"/>
</dbReference>
<dbReference type="InterPro" id="IPR016163">
    <property type="entry name" value="Ald_DH_C"/>
</dbReference>
<dbReference type="InterPro" id="IPR029510">
    <property type="entry name" value="Ald_DH_CS_GLU"/>
</dbReference>
<dbReference type="InterPro" id="IPR016161">
    <property type="entry name" value="Ald_DH/histidinol_DH"/>
</dbReference>
<dbReference type="GO" id="GO:0004777">
    <property type="term" value="F:succinate-semialdehyde dehydrogenase (NAD+) activity"/>
    <property type="evidence" value="ECO:0007669"/>
    <property type="project" value="TreeGrafter"/>
</dbReference>
<dbReference type="InterPro" id="IPR050740">
    <property type="entry name" value="Aldehyde_DH_Superfamily"/>
</dbReference>
<dbReference type="Pfam" id="PF00171">
    <property type="entry name" value="Aldedh"/>
    <property type="match status" value="1"/>
</dbReference>
<dbReference type="AlphaFoldDB" id="A0A1S9RNC1"/>
<dbReference type="EMBL" id="LJBN01000130">
    <property type="protein sequence ID" value="OOQ87002.1"/>
    <property type="molecule type" value="Genomic_DNA"/>
</dbReference>
<gene>
    <name evidence="5" type="ORF">PEBR_18937</name>
</gene>
<dbReference type="SUPFAM" id="SSF53720">
    <property type="entry name" value="ALDH-like"/>
    <property type="match status" value="1"/>
</dbReference>
<keyword evidence="1 3" id="KW-0560">Oxidoreductase</keyword>
<feature type="domain" description="Aldehyde dehydrogenase" evidence="4">
    <location>
        <begin position="46"/>
        <end position="496"/>
    </location>
</feature>
<proteinExistence type="inferred from homology"/>
<accession>A0A1S9RNC1</accession>
<feature type="active site" evidence="2">
    <location>
        <position position="278"/>
    </location>
</feature>
<comment type="similarity">
    <text evidence="3">Belongs to the aldehyde dehydrogenase family.</text>
</comment>
<dbReference type="Gene3D" id="3.40.605.10">
    <property type="entry name" value="Aldehyde Dehydrogenase, Chain A, domain 1"/>
    <property type="match status" value="1"/>
</dbReference>
<name>A0A1S9RNC1_PENBI</name>
<comment type="caution">
    <text evidence="5">The sequence shown here is derived from an EMBL/GenBank/DDBJ whole genome shotgun (WGS) entry which is preliminary data.</text>
</comment>
<reference evidence="6" key="1">
    <citation type="submission" date="2015-09" db="EMBL/GenBank/DDBJ databases">
        <authorList>
            <person name="Fill T.P."/>
            <person name="Baretta J.F."/>
            <person name="de Almeida L.G."/>
            <person name="Rocha M."/>
            <person name="de Souza D.H."/>
            <person name="Malavazi I."/>
            <person name="Cerdeira L.T."/>
            <person name="Hong H."/>
            <person name="Samborskyy M."/>
            <person name="de Vasconcelos A.T."/>
            <person name="Leadlay P."/>
            <person name="Rodrigues-Filho E."/>
        </authorList>
    </citation>
    <scope>NUCLEOTIDE SEQUENCE [LARGE SCALE GENOMIC DNA]</scope>
    <source>
        <strain evidence="6">LaBioMMi 136</strain>
    </source>
</reference>
<evidence type="ECO:0000313" key="5">
    <source>
        <dbReference type="EMBL" id="OOQ87002.1"/>
    </source>
</evidence>
<evidence type="ECO:0000256" key="1">
    <source>
        <dbReference type="ARBA" id="ARBA00023002"/>
    </source>
</evidence>
<evidence type="ECO:0000259" key="4">
    <source>
        <dbReference type="Pfam" id="PF00171"/>
    </source>
</evidence>
<dbReference type="InterPro" id="IPR015590">
    <property type="entry name" value="Aldehyde_DH_dom"/>
</dbReference>
<protein>
    <submittedName>
        <fullName evidence="5">Succinate semialdehyde dehydrogenase</fullName>
    </submittedName>
</protein>
<evidence type="ECO:0000313" key="6">
    <source>
        <dbReference type="Proteomes" id="UP000190744"/>
    </source>
</evidence>
<dbReference type="InterPro" id="IPR016162">
    <property type="entry name" value="Ald_DH_N"/>
</dbReference>
<dbReference type="PANTHER" id="PTHR43353">
    <property type="entry name" value="SUCCINATE-SEMIALDEHYDE DEHYDROGENASE, MITOCHONDRIAL"/>
    <property type="match status" value="1"/>
</dbReference>
<dbReference type="GO" id="GO:0009450">
    <property type="term" value="P:gamma-aminobutyric acid catabolic process"/>
    <property type="evidence" value="ECO:0007669"/>
    <property type="project" value="TreeGrafter"/>
</dbReference>
<evidence type="ECO:0000256" key="2">
    <source>
        <dbReference type="PROSITE-ProRule" id="PRU10007"/>
    </source>
</evidence>
<evidence type="ECO:0000256" key="3">
    <source>
        <dbReference type="RuleBase" id="RU003345"/>
    </source>
</evidence>
<dbReference type="Proteomes" id="UP000190744">
    <property type="component" value="Unassembled WGS sequence"/>
</dbReference>
<dbReference type="PROSITE" id="PS00687">
    <property type="entry name" value="ALDEHYDE_DEHYDR_GLU"/>
    <property type="match status" value="1"/>
</dbReference>
<dbReference type="Gene3D" id="3.40.309.10">
    <property type="entry name" value="Aldehyde Dehydrogenase, Chain A, domain 2"/>
    <property type="match status" value="1"/>
</dbReference>